<feature type="region of interest" description="Disordered" evidence="1">
    <location>
        <begin position="1"/>
        <end position="26"/>
    </location>
</feature>
<evidence type="ECO:0000313" key="4">
    <source>
        <dbReference type="EMBL" id="RJQ84061.1"/>
    </source>
</evidence>
<feature type="compositionally biased region" description="Pro residues" evidence="1">
    <location>
        <begin position="347"/>
        <end position="362"/>
    </location>
</feature>
<dbReference type="EMBL" id="QZFV01000089">
    <property type="protein sequence ID" value="RJQ84061.1"/>
    <property type="molecule type" value="Genomic_DNA"/>
</dbReference>
<dbReference type="InterPro" id="IPR043725">
    <property type="entry name" value="DUF5667"/>
</dbReference>
<dbReference type="OrthoDB" id="3402808at2"/>
<keyword evidence="2" id="KW-1133">Transmembrane helix</keyword>
<dbReference type="RefSeq" id="WP_120024518.1">
    <property type="nucleotide sequence ID" value="NZ_QZFV01000089.1"/>
</dbReference>
<feature type="compositionally biased region" description="Pro residues" evidence="1">
    <location>
        <begin position="317"/>
        <end position="337"/>
    </location>
</feature>
<organism evidence="4 5">
    <name type="scientific">Amycolatopsis panacis</name>
    <dbReference type="NCBI Taxonomy" id="2340917"/>
    <lineage>
        <taxon>Bacteria</taxon>
        <taxon>Bacillati</taxon>
        <taxon>Actinomycetota</taxon>
        <taxon>Actinomycetes</taxon>
        <taxon>Pseudonocardiales</taxon>
        <taxon>Pseudonocardiaceae</taxon>
        <taxon>Amycolatopsis</taxon>
    </lineage>
</organism>
<dbReference type="AlphaFoldDB" id="A0A419I2D9"/>
<comment type="caution">
    <text evidence="4">The sequence shown here is derived from an EMBL/GenBank/DDBJ whole genome shotgun (WGS) entry which is preliminary data.</text>
</comment>
<dbReference type="Pfam" id="PF18915">
    <property type="entry name" value="DUF5667"/>
    <property type="match status" value="1"/>
</dbReference>
<feature type="compositionally biased region" description="Low complexity" evidence="1">
    <location>
        <begin position="277"/>
        <end position="298"/>
    </location>
</feature>
<evidence type="ECO:0000313" key="5">
    <source>
        <dbReference type="Proteomes" id="UP000285112"/>
    </source>
</evidence>
<accession>A0A419I2D9</accession>
<feature type="region of interest" description="Disordered" evidence="1">
    <location>
        <begin position="255"/>
        <end position="362"/>
    </location>
</feature>
<feature type="transmembrane region" description="Helical" evidence="2">
    <location>
        <begin position="83"/>
        <end position="101"/>
    </location>
</feature>
<gene>
    <name evidence="4" type="ORF">D5S19_18080</name>
</gene>
<sequence length="362" mass="37572">MGVPGRFSRERAESERFDRALGTAARRPGDEFADELAVVGELRELGAAGAPDPPTRARIRAEIEGRLGSPLSRRRRRPRLTELVAAGIVVLLGLAGLTLLLSRNALPGDTLYQLKRAGEATALGLTFDQAGKAGKHLEFAADRLAELARLSDASPTVYQSVLTDFGSHVQAGTREVTALATQHSDEPRLAELASWAQAESRQLAIEQARAPAATQKDFAGAHGLLTRVHERTTALGSRLACYLITTGRTDELGLLPATGPCAPQPEPSGGPTLGSLAPVPTAPRTSAAPSPTATTTPAKPDLAVTSAPTPSAGSVPSRPPHSAVPPPITAPTSPRIPAPATTRPPVVSIPPLLPGLPPIVIG</sequence>
<feature type="compositionally biased region" description="Basic and acidic residues" evidence="1">
    <location>
        <begin position="7"/>
        <end position="19"/>
    </location>
</feature>
<evidence type="ECO:0000256" key="2">
    <source>
        <dbReference type="SAM" id="Phobius"/>
    </source>
</evidence>
<evidence type="ECO:0000256" key="1">
    <source>
        <dbReference type="SAM" id="MobiDB-lite"/>
    </source>
</evidence>
<dbReference type="Proteomes" id="UP000285112">
    <property type="component" value="Unassembled WGS sequence"/>
</dbReference>
<feature type="domain" description="DUF5667" evidence="3">
    <location>
        <begin position="105"/>
        <end position="183"/>
    </location>
</feature>
<reference evidence="4 5" key="1">
    <citation type="submission" date="2018-09" db="EMBL/GenBank/DDBJ databases">
        <title>YIM PH 21725 draft genome.</title>
        <authorList>
            <person name="Miao C."/>
        </authorList>
    </citation>
    <scope>NUCLEOTIDE SEQUENCE [LARGE SCALE GENOMIC DNA]</scope>
    <source>
        <strain evidence="5">YIM PH21725</strain>
    </source>
</reference>
<keyword evidence="2" id="KW-0812">Transmembrane</keyword>
<proteinExistence type="predicted"/>
<protein>
    <recommendedName>
        <fullName evidence="3">DUF5667 domain-containing protein</fullName>
    </recommendedName>
</protein>
<evidence type="ECO:0000259" key="3">
    <source>
        <dbReference type="Pfam" id="PF18915"/>
    </source>
</evidence>
<name>A0A419I2D9_9PSEU</name>
<keyword evidence="5" id="KW-1185">Reference proteome</keyword>
<keyword evidence="2" id="KW-0472">Membrane</keyword>